<evidence type="ECO:0000256" key="3">
    <source>
        <dbReference type="ARBA" id="ARBA00022692"/>
    </source>
</evidence>
<dbReference type="PANTHER" id="PTHR36964">
    <property type="entry name" value="PROTEIN-METHIONINE-SULFOXIDE REDUCTASE HEME-BINDING SUBUNIT MSRQ"/>
    <property type="match status" value="1"/>
</dbReference>
<dbReference type="GO" id="GO:0010181">
    <property type="term" value="F:FMN binding"/>
    <property type="evidence" value="ECO:0007669"/>
    <property type="project" value="TreeGrafter"/>
</dbReference>
<evidence type="ECO:0000259" key="8">
    <source>
        <dbReference type="Pfam" id="PF01794"/>
    </source>
</evidence>
<dbReference type="Proteomes" id="UP000430272">
    <property type="component" value="Unassembled WGS sequence"/>
</dbReference>
<dbReference type="GO" id="GO:0020037">
    <property type="term" value="F:heme binding"/>
    <property type="evidence" value="ECO:0007669"/>
    <property type="project" value="TreeGrafter"/>
</dbReference>
<keyword evidence="3 7" id="KW-0812">Transmembrane</keyword>
<sequence>MRMTRGRLLLWLALALPGLWFGWQWIATPESYGFGHAIKDSGDWAAWLLLLTLAVTPLRLAFRRARWTLWLMKRRRDFGVASFAYAAIHTAIYLVDKASLTVILDQATGWDLLTGWLALAIFLPLAITSNDQSMRAMKRGWKRLHRLVHPAAVLVFAHWALTAFDPVTAYIHIGILAAIEIAGWTLKRRPSGSRITA</sequence>
<proteinExistence type="predicted"/>
<evidence type="ECO:0000256" key="4">
    <source>
        <dbReference type="ARBA" id="ARBA00022989"/>
    </source>
</evidence>
<name>A0A844Y235_9SPHN</name>
<keyword evidence="4 7" id="KW-1133">Transmembrane helix</keyword>
<protein>
    <submittedName>
        <fullName evidence="9">Sulfite oxidase subunit YedZ</fullName>
    </submittedName>
</protein>
<feature type="transmembrane region" description="Helical" evidence="7">
    <location>
        <begin position="78"/>
        <end position="95"/>
    </location>
</feature>
<accession>A0A844Y235</accession>
<feature type="transmembrane region" description="Helical" evidence="7">
    <location>
        <begin position="147"/>
        <end position="164"/>
    </location>
</feature>
<dbReference type="EMBL" id="WTYD01000001">
    <property type="protein sequence ID" value="MXO52480.1"/>
    <property type="molecule type" value="Genomic_DNA"/>
</dbReference>
<keyword evidence="5" id="KW-0408">Iron</keyword>
<evidence type="ECO:0000256" key="1">
    <source>
        <dbReference type="ARBA" id="ARBA00004141"/>
    </source>
</evidence>
<feature type="domain" description="Ferric oxidoreductase" evidence="8">
    <location>
        <begin position="42"/>
        <end position="155"/>
    </location>
</feature>
<evidence type="ECO:0000256" key="5">
    <source>
        <dbReference type="ARBA" id="ARBA00023004"/>
    </source>
</evidence>
<dbReference type="RefSeq" id="WP_160659462.1">
    <property type="nucleotide sequence ID" value="NZ_WTYD01000001.1"/>
</dbReference>
<dbReference type="GO" id="GO:0005886">
    <property type="term" value="C:plasma membrane"/>
    <property type="evidence" value="ECO:0007669"/>
    <property type="project" value="TreeGrafter"/>
</dbReference>
<keyword evidence="6 7" id="KW-0472">Membrane</keyword>
<reference evidence="9 10" key="1">
    <citation type="submission" date="2019-12" db="EMBL/GenBank/DDBJ databases">
        <title>Genomic-based taxomic classification of the family Erythrobacteraceae.</title>
        <authorList>
            <person name="Xu L."/>
        </authorList>
    </citation>
    <scope>NUCLEOTIDE SEQUENCE [LARGE SCALE GENOMIC DNA]</scope>
    <source>
        <strain evidence="9 10">JCM 17468</strain>
    </source>
</reference>
<keyword evidence="10" id="KW-1185">Reference proteome</keyword>
<evidence type="ECO:0000256" key="2">
    <source>
        <dbReference type="ARBA" id="ARBA00022448"/>
    </source>
</evidence>
<feature type="transmembrane region" description="Helical" evidence="7">
    <location>
        <begin position="170"/>
        <end position="186"/>
    </location>
</feature>
<dbReference type="GO" id="GO:0016679">
    <property type="term" value="F:oxidoreductase activity, acting on diphenols and related substances as donors"/>
    <property type="evidence" value="ECO:0007669"/>
    <property type="project" value="TreeGrafter"/>
</dbReference>
<dbReference type="OrthoDB" id="9788328at2"/>
<organism evidence="9 10">
    <name type="scientific">Qipengyuania pelagi</name>
    <dbReference type="NCBI Taxonomy" id="994320"/>
    <lineage>
        <taxon>Bacteria</taxon>
        <taxon>Pseudomonadati</taxon>
        <taxon>Pseudomonadota</taxon>
        <taxon>Alphaproteobacteria</taxon>
        <taxon>Sphingomonadales</taxon>
        <taxon>Erythrobacteraceae</taxon>
        <taxon>Qipengyuania</taxon>
    </lineage>
</organism>
<dbReference type="InterPro" id="IPR022837">
    <property type="entry name" value="MsrQ-like"/>
</dbReference>
<feature type="transmembrane region" description="Helical" evidence="7">
    <location>
        <begin position="107"/>
        <end position="127"/>
    </location>
</feature>
<dbReference type="AlphaFoldDB" id="A0A844Y235"/>
<dbReference type="InterPro" id="IPR013130">
    <property type="entry name" value="Fe3_Rdtase_TM_dom"/>
</dbReference>
<evidence type="ECO:0000256" key="6">
    <source>
        <dbReference type="ARBA" id="ARBA00023136"/>
    </source>
</evidence>
<dbReference type="Pfam" id="PF01794">
    <property type="entry name" value="Ferric_reduct"/>
    <property type="match status" value="1"/>
</dbReference>
<evidence type="ECO:0000313" key="9">
    <source>
        <dbReference type="EMBL" id="MXO52480.1"/>
    </source>
</evidence>
<keyword evidence="2" id="KW-0813">Transport</keyword>
<gene>
    <name evidence="9" type="ORF">GRI47_00470</name>
</gene>
<comment type="caution">
    <text evidence="9">The sequence shown here is derived from an EMBL/GenBank/DDBJ whole genome shotgun (WGS) entry which is preliminary data.</text>
</comment>
<evidence type="ECO:0000313" key="10">
    <source>
        <dbReference type="Proteomes" id="UP000430272"/>
    </source>
</evidence>
<evidence type="ECO:0000256" key="7">
    <source>
        <dbReference type="SAM" id="Phobius"/>
    </source>
</evidence>
<dbReference type="PANTHER" id="PTHR36964:SF1">
    <property type="entry name" value="PROTEIN-METHIONINE-SULFOXIDE REDUCTASE HEME-BINDING SUBUNIT MSRQ"/>
    <property type="match status" value="1"/>
</dbReference>
<feature type="transmembrane region" description="Helical" evidence="7">
    <location>
        <begin position="45"/>
        <end position="62"/>
    </location>
</feature>
<comment type="subcellular location">
    <subcellularLocation>
        <location evidence="1">Membrane</location>
        <topology evidence="1">Multi-pass membrane protein</topology>
    </subcellularLocation>
</comment>